<sequence length="499" mass="57081">DSDTTLRKYSVPLRSFAQGMLLSLQSHKSGYTFPLSTEDMERAHRLQDSLDTATDDGVEVFHEFIYPFLSRSIDSTSDNKWSSALECFLAVYSLLPDGIHKRASDMTQPLAMLEYHCRGATLYEAHRQQSQFGNDLFKSVTHYCLDNLHPGTLTPFTTLIDYQRFISSLAYSETNAPSITISDDATRFAYKGKLLQLGDLTCGVRRLFEDTQKKMSALFRGQVVHLEIPDHVPDDMTNIERDYSWLNNGAFTEPGILWKILTEDKTLRLCPVDPSGALMWNPGAMNEVMEACGPINKSLAVLCHVLAGQPARATEFVDLKIRNSTSPRGLFRDFQDLILVRRRVKTESQTGKESFIPNYVPPELQKLLEQYLLIIRPVEEHFARKLWGDKVNTLYREFMWVQMGRQMTSENFSSTLEHYSTEYFNCPLGILAYRQLVVAIARTYLGSEYELDREDEDSLAAQTGHSVEMRQLHYAPEVSRLRSLTSDTLLRYKHASEAW</sequence>
<name>S7PQX0_GLOTA</name>
<accession>S7PQX0</accession>
<dbReference type="Proteomes" id="UP000030669">
    <property type="component" value="Unassembled WGS sequence"/>
</dbReference>
<reference evidence="1 2" key="1">
    <citation type="journal article" date="2012" name="Science">
        <title>The Paleozoic origin of enzymatic lignin decomposition reconstructed from 31 fungal genomes.</title>
        <authorList>
            <person name="Floudas D."/>
            <person name="Binder M."/>
            <person name="Riley R."/>
            <person name="Barry K."/>
            <person name="Blanchette R.A."/>
            <person name="Henrissat B."/>
            <person name="Martinez A.T."/>
            <person name="Otillar R."/>
            <person name="Spatafora J.W."/>
            <person name="Yadav J.S."/>
            <person name="Aerts A."/>
            <person name="Benoit I."/>
            <person name="Boyd A."/>
            <person name="Carlson A."/>
            <person name="Copeland A."/>
            <person name="Coutinho P.M."/>
            <person name="de Vries R.P."/>
            <person name="Ferreira P."/>
            <person name="Findley K."/>
            <person name="Foster B."/>
            <person name="Gaskell J."/>
            <person name="Glotzer D."/>
            <person name="Gorecki P."/>
            <person name="Heitman J."/>
            <person name="Hesse C."/>
            <person name="Hori C."/>
            <person name="Igarashi K."/>
            <person name="Jurgens J.A."/>
            <person name="Kallen N."/>
            <person name="Kersten P."/>
            <person name="Kohler A."/>
            <person name="Kuees U."/>
            <person name="Kumar T.K.A."/>
            <person name="Kuo A."/>
            <person name="LaButti K."/>
            <person name="Larrondo L.F."/>
            <person name="Lindquist E."/>
            <person name="Ling A."/>
            <person name="Lombard V."/>
            <person name="Lucas S."/>
            <person name="Lundell T."/>
            <person name="Martin R."/>
            <person name="McLaughlin D.J."/>
            <person name="Morgenstern I."/>
            <person name="Morin E."/>
            <person name="Murat C."/>
            <person name="Nagy L.G."/>
            <person name="Nolan M."/>
            <person name="Ohm R.A."/>
            <person name="Patyshakuliyeva A."/>
            <person name="Rokas A."/>
            <person name="Ruiz-Duenas F.J."/>
            <person name="Sabat G."/>
            <person name="Salamov A."/>
            <person name="Samejima M."/>
            <person name="Schmutz J."/>
            <person name="Slot J.C."/>
            <person name="St John F."/>
            <person name="Stenlid J."/>
            <person name="Sun H."/>
            <person name="Sun S."/>
            <person name="Syed K."/>
            <person name="Tsang A."/>
            <person name="Wiebenga A."/>
            <person name="Young D."/>
            <person name="Pisabarro A."/>
            <person name="Eastwood D.C."/>
            <person name="Martin F."/>
            <person name="Cullen D."/>
            <person name="Grigoriev I.V."/>
            <person name="Hibbett D.S."/>
        </authorList>
    </citation>
    <scope>NUCLEOTIDE SEQUENCE [LARGE SCALE GENOMIC DNA]</scope>
    <source>
        <strain evidence="1 2">ATCC 11539</strain>
    </source>
</reference>
<proteinExistence type="predicted"/>
<feature type="non-terminal residue" evidence="1">
    <location>
        <position position="1"/>
    </location>
</feature>
<dbReference type="eggNOG" id="KOG0351">
    <property type="taxonomic scope" value="Eukaryota"/>
</dbReference>
<dbReference type="AlphaFoldDB" id="S7PQX0"/>
<evidence type="ECO:0000313" key="1">
    <source>
        <dbReference type="EMBL" id="EPQ50216.1"/>
    </source>
</evidence>
<dbReference type="EMBL" id="KB469324">
    <property type="protein sequence ID" value="EPQ50216.1"/>
    <property type="molecule type" value="Genomic_DNA"/>
</dbReference>
<organism evidence="1 2">
    <name type="scientific">Gloeophyllum trabeum (strain ATCC 11539 / FP-39264 / Madison 617)</name>
    <name type="common">Brown rot fungus</name>
    <dbReference type="NCBI Taxonomy" id="670483"/>
    <lineage>
        <taxon>Eukaryota</taxon>
        <taxon>Fungi</taxon>
        <taxon>Dikarya</taxon>
        <taxon>Basidiomycota</taxon>
        <taxon>Agaricomycotina</taxon>
        <taxon>Agaricomycetes</taxon>
        <taxon>Gloeophyllales</taxon>
        <taxon>Gloeophyllaceae</taxon>
        <taxon>Gloeophyllum</taxon>
    </lineage>
</organism>
<dbReference type="OMA" id="WRHISIA"/>
<protein>
    <submittedName>
        <fullName evidence="1">Uncharacterized protein</fullName>
    </submittedName>
</protein>
<dbReference type="STRING" id="670483.S7PQX0"/>
<dbReference type="OrthoDB" id="2799352at2759"/>
<dbReference type="HOGENOM" id="CLU_042494_0_0_1"/>
<dbReference type="KEGG" id="gtr:GLOTRDRAFT_24483"/>
<gene>
    <name evidence="1" type="ORF">GLOTRDRAFT_24483</name>
</gene>
<dbReference type="GeneID" id="19305135"/>
<feature type="non-terminal residue" evidence="1">
    <location>
        <position position="499"/>
    </location>
</feature>
<keyword evidence="2" id="KW-1185">Reference proteome</keyword>
<evidence type="ECO:0000313" key="2">
    <source>
        <dbReference type="Proteomes" id="UP000030669"/>
    </source>
</evidence>
<dbReference type="RefSeq" id="XP_007871323.1">
    <property type="nucleotide sequence ID" value="XM_007873132.1"/>
</dbReference>